<dbReference type="SUPFAM" id="SSF55729">
    <property type="entry name" value="Acyl-CoA N-acyltransferases (Nat)"/>
    <property type="match status" value="1"/>
</dbReference>
<evidence type="ECO:0000313" key="4">
    <source>
        <dbReference type="EMBL" id="RUR65695.1"/>
    </source>
</evidence>
<proteinExistence type="predicted"/>
<dbReference type="PANTHER" id="PTHR43877">
    <property type="entry name" value="AMINOALKYLPHOSPHONATE N-ACETYLTRANSFERASE-RELATED-RELATED"/>
    <property type="match status" value="1"/>
</dbReference>
<keyword evidence="1 4" id="KW-0808">Transferase</keyword>
<dbReference type="Proteomes" id="UP000281118">
    <property type="component" value="Unassembled WGS sequence"/>
</dbReference>
<evidence type="ECO:0000259" key="3">
    <source>
        <dbReference type="PROSITE" id="PS51186"/>
    </source>
</evidence>
<gene>
    <name evidence="4" type="ORF">EJP67_01340</name>
</gene>
<keyword evidence="2" id="KW-0012">Acyltransferase</keyword>
<protein>
    <submittedName>
        <fullName evidence="4">GNAT family N-acetyltransferase</fullName>
    </submittedName>
</protein>
<dbReference type="Gene3D" id="3.40.630.30">
    <property type="match status" value="1"/>
</dbReference>
<name>A0A3S0XP26_9BURK</name>
<dbReference type="RefSeq" id="WP_126018620.1">
    <property type="nucleotide sequence ID" value="NZ_RXFT01000001.1"/>
</dbReference>
<organism evidence="4 5">
    <name type="scientific">Variovorax guangxiensis</name>
    <dbReference type="NCBI Taxonomy" id="1775474"/>
    <lineage>
        <taxon>Bacteria</taxon>
        <taxon>Pseudomonadati</taxon>
        <taxon>Pseudomonadota</taxon>
        <taxon>Betaproteobacteria</taxon>
        <taxon>Burkholderiales</taxon>
        <taxon>Comamonadaceae</taxon>
        <taxon>Variovorax</taxon>
    </lineage>
</organism>
<comment type="caution">
    <text evidence="4">The sequence shown here is derived from an EMBL/GenBank/DDBJ whole genome shotgun (WGS) entry which is preliminary data.</text>
</comment>
<accession>A0A3S0XP26</accession>
<evidence type="ECO:0000256" key="1">
    <source>
        <dbReference type="ARBA" id="ARBA00022679"/>
    </source>
</evidence>
<dbReference type="OrthoDB" id="9797178at2"/>
<dbReference type="Pfam" id="PF00583">
    <property type="entry name" value="Acetyltransf_1"/>
    <property type="match status" value="1"/>
</dbReference>
<dbReference type="CDD" id="cd04301">
    <property type="entry name" value="NAT_SF"/>
    <property type="match status" value="1"/>
</dbReference>
<dbReference type="AlphaFoldDB" id="A0A3S0XP26"/>
<dbReference type="PROSITE" id="PS51186">
    <property type="entry name" value="GNAT"/>
    <property type="match status" value="1"/>
</dbReference>
<dbReference type="GO" id="GO:0016747">
    <property type="term" value="F:acyltransferase activity, transferring groups other than amino-acyl groups"/>
    <property type="evidence" value="ECO:0007669"/>
    <property type="project" value="InterPro"/>
</dbReference>
<evidence type="ECO:0000313" key="5">
    <source>
        <dbReference type="Proteomes" id="UP000281118"/>
    </source>
</evidence>
<feature type="domain" description="N-acetyltransferase" evidence="3">
    <location>
        <begin position="3"/>
        <end position="155"/>
    </location>
</feature>
<dbReference type="InterPro" id="IPR050832">
    <property type="entry name" value="Bact_Acetyltransf"/>
</dbReference>
<reference evidence="4 5" key="1">
    <citation type="submission" date="2018-12" db="EMBL/GenBank/DDBJ databases">
        <title>The genome sequences of Variovorax guangxiensis DSM 27352.</title>
        <authorList>
            <person name="Gao J."/>
            <person name="Sun J."/>
        </authorList>
    </citation>
    <scope>NUCLEOTIDE SEQUENCE [LARGE SCALE GENOMIC DNA]</scope>
    <source>
        <strain evidence="4 5">DSM 27352</strain>
    </source>
</reference>
<sequence length="169" mass="17248">MNITIRNEAASDAPAIEAVTAAAFLDAGHSSRTEQFIVNALRSAGQLSVSLVAEIAGGQVVGHVAISPVRISDDSPGWYGLGPVSVAPEHQGQGIGTQLVNKALAALRDLGAAGCVVLGEPAYYGRFGFAATPALVYPGVPPQYFQALLLNGTMPSGTVAYHAAFEATA</sequence>
<evidence type="ECO:0000256" key="2">
    <source>
        <dbReference type="ARBA" id="ARBA00023315"/>
    </source>
</evidence>
<dbReference type="InterPro" id="IPR016181">
    <property type="entry name" value="Acyl_CoA_acyltransferase"/>
</dbReference>
<dbReference type="InterPro" id="IPR000182">
    <property type="entry name" value="GNAT_dom"/>
</dbReference>
<dbReference type="EMBL" id="RXFT01000001">
    <property type="protein sequence ID" value="RUR65695.1"/>
    <property type="molecule type" value="Genomic_DNA"/>
</dbReference>